<dbReference type="InterPro" id="IPR000709">
    <property type="entry name" value="Leu_Ile_Val-bd"/>
</dbReference>
<dbReference type="InterPro" id="IPR028081">
    <property type="entry name" value="Leu-bd"/>
</dbReference>
<dbReference type="InterPro" id="IPR051010">
    <property type="entry name" value="BCAA_transport"/>
</dbReference>
<proteinExistence type="inferred from homology"/>
<feature type="signal peptide" evidence="5">
    <location>
        <begin position="1"/>
        <end position="24"/>
    </location>
</feature>
<keyword evidence="4" id="KW-0029">Amino-acid transport</keyword>
<gene>
    <name evidence="8" type="primary">braC_8</name>
    <name evidence="8" type="ORF">RIdsm_05581</name>
    <name evidence="7" type="ORF">XM52_15975</name>
</gene>
<keyword evidence="3 5" id="KW-0732">Signal</keyword>
<dbReference type="Proteomes" id="UP000051401">
    <property type="component" value="Unassembled WGS sequence"/>
</dbReference>
<accession>A0A0T5P7B8</accession>
<evidence type="ECO:0000256" key="5">
    <source>
        <dbReference type="SAM" id="SignalP"/>
    </source>
</evidence>
<evidence type="ECO:0000313" key="9">
    <source>
        <dbReference type="Proteomes" id="UP000051401"/>
    </source>
</evidence>
<dbReference type="PANTHER" id="PTHR30483">
    <property type="entry name" value="LEUCINE-SPECIFIC-BINDING PROTEIN"/>
    <property type="match status" value="1"/>
</dbReference>
<evidence type="ECO:0000256" key="1">
    <source>
        <dbReference type="ARBA" id="ARBA00010062"/>
    </source>
</evidence>
<dbReference type="PATRIC" id="fig|540747.5.peg.898"/>
<evidence type="ECO:0000256" key="3">
    <source>
        <dbReference type="ARBA" id="ARBA00022729"/>
    </source>
</evidence>
<evidence type="ECO:0000259" key="6">
    <source>
        <dbReference type="Pfam" id="PF13458"/>
    </source>
</evidence>
<dbReference type="PRINTS" id="PR00337">
    <property type="entry name" value="LEUILEVALBP"/>
</dbReference>
<sequence length="398" mass="42347">MNIGKWTRPLGAVTLMLLLAQAGAAQETLKLGISAPMSGSAATWGLGMEWAAEQAVEHVNEDGGVTVDGKTYNFEVVTYDNKYSATEGARNAQTMLNRDGVKFIAGSIGTAPVRAMQALTERNGVILFNTAWGKSVKGPQFPYTFTQMNTPFEILEPFYSFIKEQHPDLETAVLVSPNDATGQELEPVAVETWKSLGVEMLASDWYERGTTEFQPIATKIASLDPGLVDFSAAPPTDVGSILKELDVLGWEGVKVMTAGTSVEALMAVAGDAAEGAYLGASADFSSDSATEVQKKLNAGAREALGEPLNGITISSYDAILALRAAMQEADSVDPEKIKDVLPSVRFDSSYGPSGFGGADVYDYPQQMLIPVIVTQVVDGKAVELTRSNPAELEALSND</sequence>
<evidence type="ECO:0000256" key="4">
    <source>
        <dbReference type="ARBA" id="ARBA00022970"/>
    </source>
</evidence>
<protein>
    <submittedName>
        <fullName evidence="7">Amino acid ABC transporter substrate-binding protein</fullName>
    </submittedName>
    <submittedName>
        <fullName evidence="8">Leucine-, isoleucine-, valine-, threonine-, and alanine-binding protein</fullName>
    </submittedName>
</protein>
<feature type="domain" description="Leucine-binding protein" evidence="6">
    <location>
        <begin position="28"/>
        <end position="359"/>
    </location>
</feature>
<keyword evidence="2" id="KW-0813">Transport</keyword>
<reference evidence="7 9" key="1">
    <citation type="submission" date="2015-04" db="EMBL/GenBank/DDBJ databases">
        <title>The draft genome sequence of Roseovarius indicus B108T.</title>
        <authorList>
            <person name="Li G."/>
            <person name="Lai Q."/>
            <person name="Shao Z."/>
            <person name="Yan P."/>
        </authorList>
    </citation>
    <scope>NUCLEOTIDE SEQUENCE [LARGE SCALE GENOMIC DNA]</scope>
    <source>
        <strain evidence="7 9">B108</strain>
    </source>
</reference>
<dbReference type="Proteomes" id="UP000325785">
    <property type="component" value="Plasmid pRIdsm_01"/>
</dbReference>
<organism evidence="7 9">
    <name type="scientific">Roseovarius indicus</name>
    <dbReference type="NCBI Taxonomy" id="540747"/>
    <lineage>
        <taxon>Bacteria</taxon>
        <taxon>Pseudomonadati</taxon>
        <taxon>Pseudomonadota</taxon>
        <taxon>Alphaproteobacteria</taxon>
        <taxon>Rhodobacterales</taxon>
        <taxon>Roseobacteraceae</taxon>
        <taxon>Roseovarius</taxon>
    </lineage>
</organism>
<evidence type="ECO:0000313" key="10">
    <source>
        <dbReference type="Proteomes" id="UP000325785"/>
    </source>
</evidence>
<keyword evidence="9" id="KW-1185">Reference proteome</keyword>
<dbReference type="STRING" id="540747.SAMN04488031_1105"/>
<dbReference type="SUPFAM" id="SSF53822">
    <property type="entry name" value="Periplasmic binding protein-like I"/>
    <property type="match status" value="1"/>
</dbReference>
<comment type="similarity">
    <text evidence="1">Belongs to the leucine-binding protein family.</text>
</comment>
<dbReference type="Pfam" id="PF13458">
    <property type="entry name" value="Peripla_BP_6"/>
    <property type="match status" value="1"/>
</dbReference>
<geneLocation type="plasmid" evidence="10">
    <name>pridsm_01</name>
</geneLocation>
<dbReference type="AlphaFoldDB" id="A0A0T5P7B8"/>
<evidence type="ECO:0000256" key="2">
    <source>
        <dbReference type="ARBA" id="ARBA00022448"/>
    </source>
</evidence>
<dbReference type="OrthoDB" id="9791590at2"/>
<feature type="chain" id="PRO_5010437431" evidence="5">
    <location>
        <begin position="25"/>
        <end position="398"/>
    </location>
</feature>
<dbReference type="EMBL" id="LAXI01000010">
    <property type="protein sequence ID" value="KRS17059.1"/>
    <property type="molecule type" value="Genomic_DNA"/>
</dbReference>
<dbReference type="PANTHER" id="PTHR30483:SF6">
    <property type="entry name" value="PERIPLASMIC BINDING PROTEIN OF ABC TRANSPORTER FOR NATURAL AMINO ACIDS"/>
    <property type="match status" value="1"/>
</dbReference>
<geneLocation type="plasmid" evidence="8">
    <name>pRIdsm_01</name>
</geneLocation>
<dbReference type="RefSeq" id="WP_057817271.1">
    <property type="nucleotide sequence ID" value="NZ_CP031599.1"/>
</dbReference>
<dbReference type="CDD" id="cd06336">
    <property type="entry name" value="PBP1_ABC_ligand_binding-like"/>
    <property type="match status" value="1"/>
</dbReference>
<dbReference type="KEGG" id="rid:RIdsm_05581"/>
<dbReference type="GO" id="GO:0006865">
    <property type="term" value="P:amino acid transport"/>
    <property type="evidence" value="ECO:0007669"/>
    <property type="project" value="UniProtKB-KW"/>
</dbReference>
<evidence type="ECO:0000313" key="7">
    <source>
        <dbReference type="EMBL" id="KRS17059.1"/>
    </source>
</evidence>
<keyword evidence="8" id="KW-0614">Plasmid</keyword>
<reference evidence="8 10" key="2">
    <citation type="submission" date="2018-08" db="EMBL/GenBank/DDBJ databases">
        <title>Genetic Globetrotter - A new plasmid hitch-hiking vast phylogenetic and geographic distances.</title>
        <authorList>
            <person name="Vollmers J."/>
            <person name="Petersen J."/>
        </authorList>
    </citation>
    <scope>NUCLEOTIDE SEQUENCE [LARGE SCALE GENOMIC DNA]</scope>
    <source>
        <strain evidence="8 10">DSM 26383</strain>
        <plasmid evidence="10">pridsm_01</plasmid>
        <plasmid evidence="8">pRIdsm_01</plasmid>
    </source>
</reference>
<dbReference type="EMBL" id="CP031599">
    <property type="protein sequence ID" value="QEW29735.1"/>
    <property type="molecule type" value="Genomic_DNA"/>
</dbReference>
<name>A0A0T5P7B8_9RHOB</name>
<dbReference type="InterPro" id="IPR028082">
    <property type="entry name" value="Peripla_BP_I"/>
</dbReference>
<dbReference type="Gene3D" id="3.40.50.2300">
    <property type="match status" value="2"/>
</dbReference>
<evidence type="ECO:0000313" key="8">
    <source>
        <dbReference type="EMBL" id="QEW29735.1"/>
    </source>
</evidence>